<feature type="signal peptide" evidence="8">
    <location>
        <begin position="1"/>
        <end position="28"/>
    </location>
</feature>
<dbReference type="STRING" id="1684307.A0A316UCV9"/>
<dbReference type="InterPro" id="IPR037679">
    <property type="entry name" value="Apc5"/>
</dbReference>
<dbReference type="PANTHER" id="PTHR12830">
    <property type="entry name" value="ANAPHASE-PROMOTING COMPLEX SUBUNIT 5"/>
    <property type="match status" value="1"/>
</dbReference>
<dbReference type="InterPro" id="IPR026000">
    <property type="entry name" value="Apc5_dom"/>
</dbReference>
<evidence type="ECO:0000256" key="1">
    <source>
        <dbReference type="ARBA" id="ARBA00007450"/>
    </source>
</evidence>
<dbReference type="GO" id="GO:0070979">
    <property type="term" value="P:protein K11-linked ubiquitination"/>
    <property type="evidence" value="ECO:0007669"/>
    <property type="project" value="TreeGrafter"/>
</dbReference>
<dbReference type="EMBL" id="KZ819322">
    <property type="protein sequence ID" value="PWN22674.1"/>
    <property type="molecule type" value="Genomic_DNA"/>
</dbReference>
<keyword evidence="11" id="KW-1185">Reference proteome</keyword>
<feature type="domain" description="Anaphase-promoting complex subunit 5" evidence="9">
    <location>
        <begin position="225"/>
        <end position="315"/>
    </location>
</feature>
<reference evidence="10 11" key="1">
    <citation type="journal article" date="2018" name="Mol. Biol. Evol.">
        <title>Broad Genomic Sampling Reveals a Smut Pathogenic Ancestry of the Fungal Clade Ustilaginomycotina.</title>
        <authorList>
            <person name="Kijpornyongpan T."/>
            <person name="Mondo S.J."/>
            <person name="Barry K."/>
            <person name="Sandor L."/>
            <person name="Lee J."/>
            <person name="Lipzen A."/>
            <person name="Pangilinan J."/>
            <person name="LaButti K."/>
            <person name="Hainaut M."/>
            <person name="Henrissat B."/>
            <person name="Grigoriev I.V."/>
            <person name="Spatafora J.W."/>
            <person name="Aime M.C."/>
        </authorList>
    </citation>
    <scope>NUCLEOTIDE SEQUENCE [LARGE SCALE GENOMIC DNA]</scope>
    <source>
        <strain evidence="10 11">MCA 4718</strain>
    </source>
</reference>
<evidence type="ECO:0000256" key="2">
    <source>
        <dbReference type="ARBA" id="ARBA00016066"/>
    </source>
</evidence>
<evidence type="ECO:0000259" key="9">
    <source>
        <dbReference type="Pfam" id="PF12862"/>
    </source>
</evidence>
<dbReference type="OrthoDB" id="2504561at2759"/>
<feature type="region of interest" description="Disordered" evidence="7">
    <location>
        <begin position="388"/>
        <end position="411"/>
    </location>
</feature>
<organism evidence="10 11">
    <name type="scientific">Pseudomicrostroma glucosiphilum</name>
    <dbReference type="NCBI Taxonomy" id="1684307"/>
    <lineage>
        <taxon>Eukaryota</taxon>
        <taxon>Fungi</taxon>
        <taxon>Dikarya</taxon>
        <taxon>Basidiomycota</taxon>
        <taxon>Ustilaginomycotina</taxon>
        <taxon>Exobasidiomycetes</taxon>
        <taxon>Microstromatales</taxon>
        <taxon>Microstromatales incertae sedis</taxon>
        <taxon>Pseudomicrostroma</taxon>
    </lineage>
</organism>
<dbReference type="GO" id="GO:0005680">
    <property type="term" value="C:anaphase-promoting complex"/>
    <property type="evidence" value="ECO:0007669"/>
    <property type="project" value="InterPro"/>
</dbReference>
<evidence type="ECO:0000256" key="7">
    <source>
        <dbReference type="SAM" id="MobiDB-lite"/>
    </source>
</evidence>
<dbReference type="Pfam" id="PF12862">
    <property type="entry name" value="ANAPC5"/>
    <property type="match status" value="1"/>
</dbReference>
<dbReference type="GeneID" id="37015761"/>
<evidence type="ECO:0000313" key="11">
    <source>
        <dbReference type="Proteomes" id="UP000245942"/>
    </source>
</evidence>
<evidence type="ECO:0000256" key="5">
    <source>
        <dbReference type="ARBA" id="ARBA00022786"/>
    </source>
</evidence>
<gene>
    <name evidence="10" type="ORF">BCV69DRAFT_296654</name>
</gene>
<dbReference type="GO" id="GO:0051301">
    <property type="term" value="P:cell division"/>
    <property type="evidence" value="ECO:0007669"/>
    <property type="project" value="UniProtKB-KW"/>
</dbReference>
<dbReference type="RefSeq" id="XP_025349834.1">
    <property type="nucleotide sequence ID" value="XM_025494027.1"/>
</dbReference>
<keyword evidence="3" id="KW-0132">Cell division</keyword>
<keyword evidence="8" id="KW-0732">Signal</keyword>
<proteinExistence type="inferred from homology"/>
<keyword evidence="4" id="KW-0498">Mitosis</keyword>
<evidence type="ECO:0000313" key="10">
    <source>
        <dbReference type="EMBL" id="PWN22674.1"/>
    </source>
</evidence>
<evidence type="ECO:0000256" key="3">
    <source>
        <dbReference type="ARBA" id="ARBA00022618"/>
    </source>
</evidence>
<accession>A0A316UCV9</accession>
<dbReference type="GO" id="GO:0031145">
    <property type="term" value="P:anaphase-promoting complex-dependent catabolic process"/>
    <property type="evidence" value="ECO:0007669"/>
    <property type="project" value="TreeGrafter"/>
</dbReference>
<keyword evidence="6" id="KW-0131">Cell cycle</keyword>
<evidence type="ECO:0000256" key="6">
    <source>
        <dbReference type="ARBA" id="ARBA00023306"/>
    </source>
</evidence>
<dbReference type="AlphaFoldDB" id="A0A316UCV9"/>
<dbReference type="GO" id="GO:0045842">
    <property type="term" value="P:positive regulation of mitotic metaphase/anaphase transition"/>
    <property type="evidence" value="ECO:0007669"/>
    <property type="project" value="TreeGrafter"/>
</dbReference>
<comment type="similarity">
    <text evidence="1">Belongs to the APC5 family.</text>
</comment>
<evidence type="ECO:0000256" key="8">
    <source>
        <dbReference type="SAM" id="SignalP"/>
    </source>
</evidence>
<name>A0A316UCV9_9BASI</name>
<dbReference type="Proteomes" id="UP000245942">
    <property type="component" value="Unassembled WGS sequence"/>
</dbReference>
<keyword evidence="5" id="KW-0833">Ubl conjugation pathway</keyword>
<evidence type="ECO:0000256" key="4">
    <source>
        <dbReference type="ARBA" id="ARBA00022776"/>
    </source>
</evidence>
<dbReference type="PANTHER" id="PTHR12830:SF9">
    <property type="entry name" value="ANAPHASE-PROMOTING COMPLEX SUBUNIT 5"/>
    <property type="match status" value="1"/>
</dbReference>
<protein>
    <recommendedName>
        <fullName evidence="2">Anaphase-promoting complex subunit 5</fullName>
    </recommendedName>
</protein>
<sequence length="781" mass="86810">MAGSADSPGSLTATHISWILLLIYYSRSRSTTPAQGREILGIVTQTGLEEEALVVRLLIYLVRCWDGVKPPPSSLDQLCHTLRACLLSAPDSDSTHHLAQVECLIGWLRAQWAQALETAGARSYPSFTPWLHGVFETSIQYLVAMEEEGIPDMTDRKIDKRSPLGIAVRRMALAYDDLDKISQIKVLERNARAWCRGDADAQFSKAEASGSGDISLPTRMQVFDEYQRARHRGDYSATKEQLHRFFDYAPPAGPRGAILAQRSKLHHHALLNLAGFQIEMEEWALAEMTLKEAITLARTEKDEQCLSMCNSLNRRLEAAANQLATEDGRRIPVAGPSTPWRPAERSMQRGRLYADDLWDASRAAREGSDVLQITTEVQRLVRLPLPASLTKPQGPSPVVKPGSAIPSGDPQRTMITQDAVRPWATAAYLSSRMGDVRSARRYRRLAREEPYRDRPALREADELVMRLQEAYALAEEGKYDDGLELMLDTNLLKRMSLADYRKWTKVIYQVLHLRARRAGALQAARRISVLACGKEEMPEGEEGIDQHLLSLYAVGRAFADANEGPRAMEPLLQLLQDARDCSHLVLYRRGTVLLARVLAVNMGLEKVGCEMMDDVMPELLADHNLERRAESSYAYARVLLAASPRKTAPEAHLAKRAISWLLSARSDLQKVAEAPPALLPVLNLLARLYHILDDITRRDEVSEEYLDVKSKIDVLQSGRGGDVRAVKEAAAKTDTTVLRSGESAGPLPEAEDLRDGDDNAICLPLWEELIATVGAKIAADA</sequence>
<feature type="chain" id="PRO_5016386131" description="Anaphase-promoting complex subunit 5" evidence="8">
    <location>
        <begin position="29"/>
        <end position="781"/>
    </location>
</feature>